<evidence type="ECO:0000256" key="1">
    <source>
        <dbReference type="SAM" id="MobiDB-lite"/>
    </source>
</evidence>
<feature type="compositionally biased region" description="Low complexity" evidence="1">
    <location>
        <begin position="139"/>
        <end position="159"/>
    </location>
</feature>
<protein>
    <submittedName>
        <fullName evidence="2">Lower collar protein</fullName>
    </submittedName>
</protein>
<reference evidence="2" key="1">
    <citation type="journal article" date="2021" name="Proc. Natl. Acad. Sci. U.S.A.">
        <title>A Catalog of Tens of Thousands of Viruses from Human Metagenomes Reveals Hidden Associations with Chronic Diseases.</title>
        <authorList>
            <person name="Tisza M.J."/>
            <person name="Buck C.B."/>
        </authorList>
    </citation>
    <scope>NUCLEOTIDE SEQUENCE</scope>
    <source>
        <strain evidence="2">Ctrfz10</strain>
    </source>
</reference>
<accession>A0A8S5T9J9</accession>
<feature type="compositionally biased region" description="Low complexity" evidence="1">
    <location>
        <begin position="98"/>
        <end position="124"/>
    </location>
</feature>
<proteinExistence type="predicted"/>
<organism evidence="2">
    <name type="scientific">Podoviridae sp. ctrfz10</name>
    <dbReference type="NCBI Taxonomy" id="2827749"/>
    <lineage>
        <taxon>Viruses</taxon>
        <taxon>Duplodnaviria</taxon>
        <taxon>Heunggongvirae</taxon>
        <taxon>Uroviricota</taxon>
        <taxon>Caudoviricetes</taxon>
    </lineage>
</organism>
<evidence type="ECO:0000313" key="2">
    <source>
        <dbReference type="EMBL" id="DAF59918.1"/>
    </source>
</evidence>
<sequence length="235" mass="26225">MSDYTGELRQGVEYAKRLNLDTGLDSYPIFSEAYRSRLNRIILEHYWLREVGQESYELFFFELRRRLYRDMPMFNQAYLAIANVGDILSTYEIKSVNKGTTKSSSTESGESTNTSSTKSGSLSSQFPQQMLKSDGDYATSGGRSSSSSDGTGTSSGRSTAETINDALNDSSGRQGSVTRLMGEYLSSYINVDGHVLNNLSDLFMNVWGTGQRIVPEPIPWIMPPFFPGFMYGGRF</sequence>
<dbReference type="EMBL" id="BK032779">
    <property type="protein sequence ID" value="DAF59918.1"/>
    <property type="molecule type" value="Genomic_DNA"/>
</dbReference>
<feature type="region of interest" description="Disordered" evidence="1">
    <location>
        <begin position="98"/>
        <end position="174"/>
    </location>
</feature>
<name>A0A8S5T9J9_9CAUD</name>
<feature type="compositionally biased region" description="Polar residues" evidence="1">
    <location>
        <begin position="160"/>
        <end position="174"/>
    </location>
</feature>